<keyword evidence="3" id="KW-1185">Reference proteome</keyword>
<protein>
    <recommendedName>
        <fullName evidence="4">Transmembrane protein</fullName>
    </recommendedName>
</protein>
<accession>A0ABU9NTM8</accession>
<feature type="compositionally biased region" description="Polar residues" evidence="1">
    <location>
        <begin position="55"/>
        <end position="65"/>
    </location>
</feature>
<dbReference type="EMBL" id="JBCGDP010000018">
    <property type="protein sequence ID" value="MEM0578028.1"/>
    <property type="molecule type" value="Genomic_DNA"/>
</dbReference>
<evidence type="ECO:0008006" key="4">
    <source>
        <dbReference type="Google" id="ProtNLM"/>
    </source>
</evidence>
<organism evidence="2 3">
    <name type="scientific">Flavobacterium polysaccharolyticum</name>
    <dbReference type="NCBI Taxonomy" id="3133148"/>
    <lineage>
        <taxon>Bacteria</taxon>
        <taxon>Pseudomonadati</taxon>
        <taxon>Bacteroidota</taxon>
        <taxon>Flavobacteriia</taxon>
        <taxon>Flavobacteriales</taxon>
        <taxon>Flavobacteriaceae</taxon>
        <taxon>Flavobacterium</taxon>
    </lineage>
</organism>
<sequence length="127" mass="14669">MEKRSLHMRSVLIWLITLLLFVDTTALASRGAYSSFSLNYKKSKQSVLFYLSASTKDTNSDSPFETTDDSEQNSVNEIEDSFETSLFPITFHYQLPLAFNYRKISDNYIHIEPRQCHQDIVPPPPKN</sequence>
<evidence type="ECO:0000256" key="1">
    <source>
        <dbReference type="SAM" id="MobiDB-lite"/>
    </source>
</evidence>
<dbReference type="RefSeq" id="WP_342692879.1">
    <property type="nucleotide sequence ID" value="NZ_JBCGDP010000018.1"/>
</dbReference>
<comment type="caution">
    <text evidence="2">The sequence shown here is derived from an EMBL/GenBank/DDBJ whole genome shotgun (WGS) entry which is preliminary data.</text>
</comment>
<evidence type="ECO:0000313" key="2">
    <source>
        <dbReference type="EMBL" id="MEM0578028.1"/>
    </source>
</evidence>
<feature type="region of interest" description="Disordered" evidence="1">
    <location>
        <begin position="55"/>
        <end position="75"/>
    </location>
</feature>
<evidence type="ECO:0000313" key="3">
    <source>
        <dbReference type="Proteomes" id="UP001468798"/>
    </source>
</evidence>
<dbReference type="Proteomes" id="UP001468798">
    <property type="component" value="Unassembled WGS sequence"/>
</dbReference>
<gene>
    <name evidence="2" type="ORF">WFZ86_16110</name>
</gene>
<name>A0ABU9NTM8_9FLAO</name>
<proteinExistence type="predicted"/>
<reference evidence="2 3" key="1">
    <citation type="submission" date="2024-03" db="EMBL/GenBank/DDBJ databases">
        <title>Two novel species of the genus Flavobacterium exhibiting potentially degradation of complex polysaccharides.</title>
        <authorList>
            <person name="Lian X."/>
        </authorList>
    </citation>
    <scope>NUCLEOTIDE SEQUENCE [LARGE SCALE GENOMIC DNA]</scope>
    <source>
        <strain evidence="2 3">N6</strain>
    </source>
</reference>
<feature type="compositionally biased region" description="Acidic residues" evidence="1">
    <location>
        <begin position="66"/>
        <end position="75"/>
    </location>
</feature>